<reference evidence="2" key="1">
    <citation type="submission" date="2022-11" db="UniProtKB">
        <authorList>
            <consortium name="WormBaseParasite"/>
        </authorList>
    </citation>
    <scope>IDENTIFICATION</scope>
</reference>
<proteinExistence type="predicted"/>
<dbReference type="Proteomes" id="UP000887580">
    <property type="component" value="Unplaced"/>
</dbReference>
<name>A0AC35FW82_9BILA</name>
<protein>
    <submittedName>
        <fullName evidence="2">SSD domain-containing protein</fullName>
    </submittedName>
</protein>
<evidence type="ECO:0000313" key="1">
    <source>
        <dbReference type="Proteomes" id="UP000887580"/>
    </source>
</evidence>
<accession>A0AC35FW82</accession>
<sequence length="1341" mass="150954">MITLIEKPGKGRETNRSRSDLISFGNNGNNEAFDYDYYEAMMQPEPLDLSTKLERFLIGRSNSSHFSAKWKADFELRPTWCDADLSLQQIKRGNATGNKIALYSRSFIQNCLYNLGCMIQRHSIAVIFTIMVLFAFCCYGLQYVRIETDIVKLWVSEGGRLDEELHYFNQVQQRYGNESWTLEKDKYLIREDGDPLLKQRPEDENANQGFQVIIQTANEPDGNLLTKDGLKKHVQLLQQLVDIKVERYGTNWTLSDICFKPGGLDIANDSIAYSMKPMLERLIPCIWITPIDCFYDGSKPVGPNPPIDTSAIQGYASLFVDIPQNTTWSNVNPEEIIKVISNIFDIGTVKDFFLRTGIGAGYLDRPCIDPLDHTCPKLAPNFFNACPSMNLFKKHLARSGKNLDDVLEAEIEEKKAESDFDFLAALFGGGGDSKSSDNSTDALGDKECKKYRKSFLKWIEKHMEEATTILGKTMMPHYPDYGKIMKTGCQGFARSVLNWPKDMILGGVRDKDDGSIEAEALQSVLLVSSPTDIYKRLRGSEKIMSLTNGNETFTYNASTEWSPNMADEIVAEWQRRFTQSIYNHELNFHVESDGSVTEKRNVHPLASTSISDMLAEFCDFNYTVILFGYILMLVYAVYSQMHCDSFLVLGVNSTAGLAIAGVLCVTFASISGLGLATWFGIEFNAATTQIVPFLTLGVGVDSVFLLLHNYPLVASNPKLSELGLLMKETGMSILMTSLNNIFSFLAGTLLPIPALRAFCLQTTILLTFNLISILTIYPALIAIDLRRKRANRRDLFCCFTAEESEEDLPKFQKEPVYGVIIDKQASYHGLLSTAHDEEDFEDEGLVYGRLHSFLRNFYIPFVLSSWAKWLIIGLSLCLFGAGIVGLKHSTMGLDLSDVLPDHTAPAAFLKARDKYFSFYPMSIVLRGNNLDFAHKQHLVRNLRRDIGESKFIVKLETGEPSERYWLGLFQDWLQGLQLKLNDAEKNGMLENFDSHKNTSNELRIAVSMICSYGENYDCSRLTKGVKLIDESGTINEEGFYNYLYAWHEYENMFYTVSQANFYPKMHKLRQGPPENRYRHYIPPAPQPVYSSIPFYLTGLKETVGIVEMIEEIRAICERYTDAGLDNYPSGIAFTFWEQYLDLNQHLVIAIGIVTFAVFCVISLILFNPWAAGCITIILIMMTVELAGFLGWCGIKLNPVSAVSLISAVGIGVEFTAHVVFAFLTSLGTRNDRMAACIDRVFVPVIHGALSTLLGIMMLGFSEFEFVFKYFFVVMTALIFIGLLNGLMLLPVLLSLIGPPCEISPADGGRRLPCPIPLPKNRASRYTHGFNNRKPQSALDRL</sequence>
<organism evidence="1 2">
    <name type="scientific">Panagrolaimus sp. PS1159</name>
    <dbReference type="NCBI Taxonomy" id="55785"/>
    <lineage>
        <taxon>Eukaryota</taxon>
        <taxon>Metazoa</taxon>
        <taxon>Ecdysozoa</taxon>
        <taxon>Nematoda</taxon>
        <taxon>Chromadorea</taxon>
        <taxon>Rhabditida</taxon>
        <taxon>Tylenchina</taxon>
        <taxon>Panagrolaimomorpha</taxon>
        <taxon>Panagrolaimoidea</taxon>
        <taxon>Panagrolaimidae</taxon>
        <taxon>Panagrolaimus</taxon>
    </lineage>
</organism>
<dbReference type="WBParaSite" id="PS1159_v2.g21045.t1">
    <property type="protein sequence ID" value="PS1159_v2.g21045.t1"/>
    <property type="gene ID" value="PS1159_v2.g21045"/>
</dbReference>
<evidence type="ECO:0000313" key="2">
    <source>
        <dbReference type="WBParaSite" id="PS1159_v2.g21045.t1"/>
    </source>
</evidence>